<accession>A0AAE0BBQ9</accession>
<comment type="caution">
    <text evidence="3">The sequence shown here is derived from an EMBL/GenBank/DDBJ whole genome shotgun (WGS) entry which is preliminary data.</text>
</comment>
<keyword evidence="4" id="KW-1185">Reference proteome</keyword>
<dbReference type="InterPro" id="IPR037119">
    <property type="entry name" value="Haem_oxidase_HugZ-like_sf"/>
</dbReference>
<dbReference type="SUPFAM" id="SSF50475">
    <property type="entry name" value="FMN-binding split barrel"/>
    <property type="match status" value="1"/>
</dbReference>
<gene>
    <name evidence="3" type="ORF">CYMTET_56624</name>
</gene>
<name>A0AAE0BBQ9_9CHLO</name>
<evidence type="ECO:0000259" key="2">
    <source>
        <dbReference type="Pfam" id="PF13883"/>
    </source>
</evidence>
<dbReference type="PANTHER" id="PTHR13343">
    <property type="entry name" value="CREG1 PROTEIN"/>
    <property type="match status" value="1"/>
</dbReference>
<feature type="domain" description="CREG-like beta-barrel" evidence="2">
    <location>
        <begin position="24"/>
        <end position="115"/>
    </location>
</feature>
<dbReference type="GO" id="GO:0005737">
    <property type="term" value="C:cytoplasm"/>
    <property type="evidence" value="ECO:0007669"/>
    <property type="project" value="UniProtKB-ARBA"/>
</dbReference>
<evidence type="ECO:0008006" key="5">
    <source>
        <dbReference type="Google" id="ProtNLM"/>
    </source>
</evidence>
<dbReference type="Proteomes" id="UP001190700">
    <property type="component" value="Unassembled WGS sequence"/>
</dbReference>
<dbReference type="PANTHER" id="PTHR13343:SF24">
    <property type="entry name" value="OS07G0573800 PROTEIN"/>
    <property type="match status" value="1"/>
</dbReference>
<protein>
    <recommendedName>
        <fullName evidence="5">DUF2470 domain-containing protein</fullName>
    </recommendedName>
</protein>
<dbReference type="EMBL" id="LGRX02035814">
    <property type="protein sequence ID" value="KAK3233055.1"/>
    <property type="molecule type" value="Genomic_DNA"/>
</dbReference>
<feature type="domain" description="DUF2470" evidence="1">
    <location>
        <begin position="129"/>
        <end position="200"/>
    </location>
</feature>
<dbReference type="InterPro" id="IPR055343">
    <property type="entry name" value="CREG_beta-barrel"/>
</dbReference>
<dbReference type="InterPro" id="IPR019595">
    <property type="entry name" value="DUF2470"/>
</dbReference>
<dbReference type="Pfam" id="PF10615">
    <property type="entry name" value="DUF2470"/>
    <property type="match status" value="1"/>
</dbReference>
<evidence type="ECO:0000313" key="3">
    <source>
        <dbReference type="EMBL" id="KAK3233055.1"/>
    </source>
</evidence>
<dbReference type="InterPro" id="IPR012349">
    <property type="entry name" value="Split_barrel_FMN-bd"/>
</dbReference>
<dbReference type="Gene3D" id="2.30.110.10">
    <property type="entry name" value="Electron Transport, Fmn-binding Protein, Chain A"/>
    <property type="match status" value="1"/>
</dbReference>
<organism evidence="3 4">
    <name type="scientific">Cymbomonas tetramitiformis</name>
    <dbReference type="NCBI Taxonomy" id="36881"/>
    <lineage>
        <taxon>Eukaryota</taxon>
        <taxon>Viridiplantae</taxon>
        <taxon>Chlorophyta</taxon>
        <taxon>Pyramimonadophyceae</taxon>
        <taxon>Pyramimonadales</taxon>
        <taxon>Pyramimonadaceae</taxon>
        <taxon>Cymbomonas</taxon>
    </lineage>
</organism>
<dbReference type="AlphaFoldDB" id="A0AAE0BBQ9"/>
<reference evidence="3 4" key="1">
    <citation type="journal article" date="2015" name="Genome Biol. Evol.">
        <title>Comparative Genomics of a Bacterivorous Green Alga Reveals Evolutionary Causalities and Consequences of Phago-Mixotrophic Mode of Nutrition.</title>
        <authorList>
            <person name="Burns J.A."/>
            <person name="Paasch A."/>
            <person name="Narechania A."/>
            <person name="Kim E."/>
        </authorList>
    </citation>
    <scope>NUCLEOTIDE SEQUENCE [LARGE SCALE GENOMIC DNA]</scope>
    <source>
        <strain evidence="3 4">PLY_AMNH</strain>
    </source>
</reference>
<evidence type="ECO:0000313" key="4">
    <source>
        <dbReference type="Proteomes" id="UP001190700"/>
    </source>
</evidence>
<evidence type="ECO:0000259" key="1">
    <source>
        <dbReference type="Pfam" id="PF10615"/>
    </source>
</evidence>
<dbReference type="Pfam" id="PF13883">
    <property type="entry name" value="CREG_beta-barrel"/>
    <property type="match status" value="1"/>
</dbReference>
<dbReference type="Gene3D" id="3.20.180.10">
    <property type="entry name" value="PNP-oxidase-like"/>
    <property type="match status" value="1"/>
</dbReference>
<sequence>MPLGGKVGQRWQTVEGGSKVAHCGRDLMEDPRMSVTVQQQNFSGIQDARVTLVGECSQVPDEELAGAKEAFMKVHPEAFWVDFADFSVWRMDQMLRAQYVGGFGRAGKISADAYLAAAPDPVAAFTPMIAGHMNADHKDSIIAMLAHYGDLKVDDAQIVYLDKCGMDIQVTQGADSWKQRLPFVRKIETRKEVKDVMVEMTKTAAVAAKGEASS</sequence>
<proteinExistence type="predicted"/>